<reference evidence="2" key="1">
    <citation type="journal article" date="2016" name="Nature">
        <title>The genome of the seagrass Zostera marina reveals angiosperm adaptation to the sea.</title>
        <authorList>
            <person name="Olsen J.L."/>
            <person name="Rouze P."/>
            <person name="Verhelst B."/>
            <person name="Lin Y.-C."/>
            <person name="Bayer T."/>
            <person name="Collen J."/>
            <person name="Dattolo E."/>
            <person name="De Paoli E."/>
            <person name="Dittami S."/>
            <person name="Maumus F."/>
            <person name="Michel G."/>
            <person name="Kersting A."/>
            <person name="Lauritano C."/>
            <person name="Lohaus R."/>
            <person name="Toepel M."/>
            <person name="Tonon T."/>
            <person name="Vanneste K."/>
            <person name="Amirebrahimi M."/>
            <person name="Brakel J."/>
            <person name="Bostroem C."/>
            <person name="Chovatia M."/>
            <person name="Grimwood J."/>
            <person name="Jenkins J.W."/>
            <person name="Jueterbock A."/>
            <person name="Mraz A."/>
            <person name="Stam W.T."/>
            <person name="Tice H."/>
            <person name="Bornberg-Bauer E."/>
            <person name="Green P.J."/>
            <person name="Pearson G.A."/>
            <person name="Procaccini G."/>
            <person name="Duarte C.M."/>
            <person name="Schmutz J."/>
            <person name="Reusch T.B.H."/>
            <person name="Van de Peer Y."/>
        </authorList>
    </citation>
    <scope>NUCLEOTIDE SEQUENCE [LARGE SCALE GENOMIC DNA]</scope>
    <source>
        <strain evidence="2">cv. Finnish</strain>
    </source>
</reference>
<comment type="caution">
    <text evidence="1">The sequence shown here is derived from an EMBL/GenBank/DDBJ whole genome shotgun (WGS) entry which is preliminary data.</text>
</comment>
<name>A0A0K9NT41_ZOSMR</name>
<dbReference type="AlphaFoldDB" id="A0A0K9NT41"/>
<dbReference type="EMBL" id="LFYR01001803">
    <property type="protein sequence ID" value="KMZ59207.1"/>
    <property type="molecule type" value="Genomic_DNA"/>
</dbReference>
<evidence type="ECO:0000313" key="2">
    <source>
        <dbReference type="Proteomes" id="UP000036987"/>
    </source>
</evidence>
<sequence>MFFSAKYSDNKRENKIIIRVTTAHIRREQPRINQAERWVYPRRIPQLSSSLHTRD</sequence>
<protein>
    <submittedName>
        <fullName evidence="1">Uncharacterized protein</fullName>
    </submittedName>
</protein>
<proteinExistence type="predicted"/>
<organism evidence="1 2">
    <name type="scientific">Zostera marina</name>
    <name type="common">Eelgrass</name>
    <dbReference type="NCBI Taxonomy" id="29655"/>
    <lineage>
        <taxon>Eukaryota</taxon>
        <taxon>Viridiplantae</taxon>
        <taxon>Streptophyta</taxon>
        <taxon>Embryophyta</taxon>
        <taxon>Tracheophyta</taxon>
        <taxon>Spermatophyta</taxon>
        <taxon>Magnoliopsida</taxon>
        <taxon>Liliopsida</taxon>
        <taxon>Zosteraceae</taxon>
        <taxon>Zostera</taxon>
    </lineage>
</organism>
<evidence type="ECO:0000313" key="1">
    <source>
        <dbReference type="EMBL" id="KMZ59207.1"/>
    </source>
</evidence>
<accession>A0A0K9NT41</accession>
<keyword evidence="2" id="KW-1185">Reference proteome</keyword>
<gene>
    <name evidence="1" type="ORF">ZOSMA_6G01390</name>
</gene>
<dbReference type="Proteomes" id="UP000036987">
    <property type="component" value="Unassembled WGS sequence"/>
</dbReference>